<dbReference type="Proteomes" id="UP000195787">
    <property type="component" value="Unassembled WGS sequence"/>
</dbReference>
<evidence type="ECO:0000313" key="1">
    <source>
        <dbReference type="EMBL" id="SJM64969.1"/>
    </source>
</evidence>
<dbReference type="EMBL" id="FUHU01000041">
    <property type="protein sequence ID" value="SJM64969.1"/>
    <property type="molecule type" value="Genomic_DNA"/>
</dbReference>
<dbReference type="RefSeq" id="WP_086992446.1">
    <property type="nucleotide sequence ID" value="NZ_FUHU01000041.1"/>
</dbReference>
<name>A0A1R4G9X4_9MICO</name>
<protein>
    <submittedName>
        <fullName evidence="1">Uncharacterized protein</fullName>
    </submittedName>
</protein>
<proteinExistence type="predicted"/>
<accession>A0A1R4G9X4</accession>
<dbReference type="GeneID" id="303173589"/>
<dbReference type="AlphaFoldDB" id="A0A1R4G9X4"/>
<keyword evidence="2" id="KW-1185">Reference proteome</keyword>
<reference evidence="1 2" key="1">
    <citation type="submission" date="2017-02" db="EMBL/GenBank/DDBJ databases">
        <authorList>
            <person name="Peterson S.W."/>
        </authorList>
    </citation>
    <scope>NUCLEOTIDE SEQUENCE [LARGE SCALE GENOMIC DNA]</scope>
    <source>
        <strain evidence="1 2">LMG 22410</strain>
    </source>
</reference>
<evidence type="ECO:0000313" key="2">
    <source>
        <dbReference type="Proteomes" id="UP000195787"/>
    </source>
</evidence>
<sequence length="92" mass="9705">MTMAKAPTITQFKYKGGVLIRSAALSWRPGKWPLGPGSVATVTAGPSSGFLNSATYLTITTPEGEVLVIEAWSRSEVAKAHKMAAQITADAR</sequence>
<gene>
    <name evidence="1" type="ORF">CZ674_10230</name>
</gene>
<organism evidence="1 2">
    <name type="scientific">Agrococcus casei LMG 22410</name>
    <dbReference type="NCBI Taxonomy" id="1255656"/>
    <lineage>
        <taxon>Bacteria</taxon>
        <taxon>Bacillati</taxon>
        <taxon>Actinomycetota</taxon>
        <taxon>Actinomycetes</taxon>
        <taxon>Micrococcales</taxon>
        <taxon>Microbacteriaceae</taxon>
        <taxon>Agrococcus</taxon>
    </lineage>
</organism>